<dbReference type="AlphaFoldDB" id="A0A2P6RIY1"/>
<evidence type="ECO:0000313" key="3">
    <source>
        <dbReference type="Proteomes" id="UP000238479"/>
    </source>
</evidence>
<gene>
    <name evidence="2" type="ORF">RchiOBHm_Chr2g0088531</name>
</gene>
<evidence type="ECO:0000256" key="1">
    <source>
        <dbReference type="SAM" id="Phobius"/>
    </source>
</evidence>
<comment type="caution">
    <text evidence="2">The sequence shown here is derived from an EMBL/GenBank/DDBJ whole genome shotgun (WGS) entry which is preliminary data.</text>
</comment>
<keyword evidence="1" id="KW-0472">Membrane</keyword>
<proteinExistence type="predicted"/>
<organism evidence="2 3">
    <name type="scientific">Rosa chinensis</name>
    <name type="common">China rose</name>
    <dbReference type="NCBI Taxonomy" id="74649"/>
    <lineage>
        <taxon>Eukaryota</taxon>
        <taxon>Viridiplantae</taxon>
        <taxon>Streptophyta</taxon>
        <taxon>Embryophyta</taxon>
        <taxon>Tracheophyta</taxon>
        <taxon>Spermatophyta</taxon>
        <taxon>Magnoliopsida</taxon>
        <taxon>eudicotyledons</taxon>
        <taxon>Gunneridae</taxon>
        <taxon>Pentapetalae</taxon>
        <taxon>rosids</taxon>
        <taxon>fabids</taxon>
        <taxon>Rosales</taxon>
        <taxon>Rosaceae</taxon>
        <taxon>Rosoideae</taxon>
        <taxon>Rosoideae incertae sedis</taxon>
        <taxon>Rosa</taxon>
    </lineage>
</organism>
<protein>
    <submittedName>
        <fullName evidence="2">Uncharacterized protein</fullName>
    </submittedName>
</protein>
<keyword evidence="3" id="KW-1185">Reference proteome</keyword>
<reference evidence="2 3" key="1">
    <citation type="journal article" date="2018" name="Nat. Genet.">
        <title>The Rosa genome provides new insights in the design of modern roses.</title>
        <authorList>
            <person name="Bendahmane M."/>
        </authorList>
    </citation>
    <scope>NUCLEOTIDE SEQUENCE [LARGE SCALE GENOMIC DNA]</scope>
    <source>
        <strain evidence="3">cv. Old Blush</strain>
    </source>
</reference>
<dbReference type="EMBL" id="PDCK01000040">
    <property type="protein sequence ID" value="PRQ46385.1"/>
    <property type="molecule type" value="Genomic_DNA"/>
</dbReference>
<keyword evidence="1" id="KW-1133">Transmembrane helix</keyword>
<feature type="transmembrane region" description="Helical" evidence="1">
    <location>
        <begin position="41"/>
        <end position="63"/>
    </location>
</feature>
<keyword evidence="1" id="KW-0812">Transmembrane</keyword>
<name>A0A2P6RIY1_ROSCH</name>
<sequence>MNFIHKNVAGCGSSYIFDLSAHSDSSLRCDSSIPTSDDHHLHYVIFLHFFSSIFPLTIFLLSLQRNRATTNSLKQITRGFNFPISQQHKAKPRTRA</sequence>
<dbReference type="Proteomes" id="UP000238479">
    <property type="component" value="Chromosome 2"/>
</dbReference>
<evidence type="ECO:0000313" key="2">
    <source>
        <dbReference type="EMBL" id="PRQ46385.1"/>
    </source>
</evidence>
<dbReference type="Gramene" id="PRQ46385">
    <property type="protein sequence ID" value="PRQ46385"/>
    <property type="gene ID" value="RchiOBHm_Chr2g0088531"/>
</dbReference>
<accession>A0A2P6RIY1</accession>